<dbReference type="SUPFAM" id="SSF46548">
    <property type="entry name" value="alpha-helical ferredoxin"/>
    <property type="match status" value="1"/>
</dbReference>
<dbReference type="PROSITE" id="PS51379">
    <property type="entry name" value="4FE4S_FER_2"/>
    <property type="match status" value="1"/>
</dbReference>
<dbReference type="PROSITE" id="PS00198">
    <property type="entry name" value="4FE4S_FER_1"/>
    <property type="match status" value="1"/>
</dbReference>
<dbReference type="InterPro" id="IPR016169">
    <property type="entry name" value="FAD-bd_PCMH_sub2"/>
</dbReference>
<evidence type="ECO:0000256" key="6">
    <source>
        <dbReference type="ARBA" id="ARBA00023004"/>
    </source>
</evidence>
<evidence type="ECO:0000259" key="9">
    <source>
        <dbReference type="PROSITE" id="PS51387"/>
    </source>
</evidence>
<dbReference type="eggNOG" id="COG0277">
    <property type="taxonomic scope" value="Bacteria"/>
</dbReference>
<dbReference type="Gene3D" id="3.30.465.10">
    <property type="match status" value="1"/>
</dbReference>
<dbReference type="RefSeq" id="WP_008510790.1">
    <property type="nucleotide sequence ID" value="NZ_CM001403.1"/>
</dbReference>
<dbReference type="Pfam" id="PF02913">
    <property type="entry name" value="FAD-oxidase_C"/>
    <property type="match status" value="1"/>
</dbReference>
<dbReference type="EMBL" id="CM001403">
    <property type="protein sequence ID" value="EHQ29532.1"/>
    <property type="molecule type" value="Genomic_DNA"/>
</dbReference>
<dbReference type="InterPro" id="IPR016166">
    <property type="entry name" value="FAD-bd_PCMH"/>
</dbReference>
<dbReference type="Pfam" id="PF13534">
    <property type="entry name" value="Fer4_17"/>
    <property type="match status" value="1"/>
</dbReference>
<dbReference type="PROSITE" id="PS51387">
    <property type="entry name" value="FAD_PCMH"/>
    <property type="match status" value="1"/>
</dbReference>
<keyword evidence="5" id="KW-0560">Oxidoreductase</keyword>
<keyword evidence="3" id="KW-0479">Metal-binding</keyword>
<dbReference type="PANTHER" id="PTHR11748:SF119">
    <property type="entry name" value="D-2-HYDROXYGLUTARATE DEHYDROGENASE"/>
    <property type="match status" value="1"/>
</dbReference>
<dbReference type="InterPro" id="IPR017900">
    <property type="entry name" value="4Fe4S_Fe_S_CS"/>
</dbReference>
<reference evidence="10" key="1">
    <citation type="submission" date="2011-09" db="EMBL/GenBank/DDBJ databases">
        <title>The permanent draft genome of Mucilaginibacter paludis DSM 18603.</title>
        <authorList>
            <consortium name="US DOE Joint Genome Institute (JGI-PGF)"/>
            <person name="Lucas S."/>
            <person name="Han J."/>
            <person name="Lapidus A."/>
            <person name="Bruce D."/>
            <person name="Goodwin L."/>
            <person name="Pitluck S."/>
            <person name="Peters L."/>
            <person name="Kyrpides N."/>
            <person name="Mavromatis K."/>
            <person name="Ivanova N."/>
            <person name="Mikhailova N."/>
            <person name="Held B."/>
            <person name="Detter J.C."/>
            <person name="Tapia R."/>
            <person name="Han C."/>
            <person name="Land M."/>
            <person name="Hauser L."/>
            <person name="Markowitz V."/>
            <person name="Cheng J.-F."/>
            <person name="Hugenholtz P."/>
            <person name="Woyke T."/>
            <person name="Wu D."/>
            <person name="Tindall B."/>
            <person name="Brambilla E."/>
            <person name="Klenk H.-P."/>
            <person name="Eisen J.A."/>
        </authorList>
    </citation>
    <scope>NUCLEOTIDE SEQUENCE [LARGE SCALE GENOMIC DNA]</scope>
    <source>
        <strain evidence="10">DSM 18603</strain>
    </source>
</reference>
<dbReference type="InterPro" id="IPR006094">
    <property type="entry name" value="Oxid_FAD_bind_N"/>
</dbReference>
<dbReference type="HOGENOM" id="CLU_010756_0_0_10"/>
<proteinExistence type="predicted"/>
<dbReference type="InterPro" id="IPR004113">
    <property type="entry name" value="FAD-bd_oxidored_4_C"/>
</dbReference>
<keyword evidence="6" id="KW-0408">Iron</keyword>
<dbReference type="Gene3D" id="1.10.45.10">
    <property type="entry name" value="Vanillyl-alcohol Oxidase, Chain A, domain 4"/>
    <property type="match status" value="1"/>
</dbReference>
<dbReference type="GO" id="GO:0008720">
    <property type="term" value="F:D-lactate dehydrogenase (NAD+) activity"/>
    <property type="evidence" value="ECO:0007669"/>
    <property type="project" value="TreeGrafter"/>
</dbReference>
<dbReference type="InterPro" id="IPR016171">
    <property type="entry name" value="Vanillyl_alc_oxidase_C-sub2"/>
</dbReference>
<dbReference type="GO" id="GO:0046872">
    <property type="term" value="F:metal ion binding"/>
    <property type="evidence" value="ECO:0007669"/>
    <property type="project" value="UniProtKB-KW"/>
</dbReference>
<keyword evidence="2" id="KW-0285">Flavoprotein</keyword>
<dbReference type="AlphaFoldDB" id="H1YAS3"/>
<dbReference type="Pfam" id="PF01565">
    <property type="entry name" value="FAD_binding_4"/>
    <property type="match status" value="1"/>
</dbReference>
<keyword evidence="4" id="KW-0274">FAD</keyword>
<evidence type="ECO:0000313" key="11">
    <source>
        <dbReference type="Proteomes" id="UP000002774"/>
    </source>
</evidence>
<dbReference type="eggNOG" id="COG0247">
    <property type="taxonomic scope" value="Bacteria"/>
</dbReference>
<dbReference type="Gene3D" id="3.30.70.2740">
    <property type="match status" value="1"/>
</dbReference>
<evidence type="ECO:0000256" key="2">
    <source>
        <dbReference type="ARBA" id="ARBA00022630"/>
    </source>
</evidence>
<evidence type="ECO:0000256" key="7">
    <source>
        <dbReference type="ARBA" id="ARBA00023014"/>
    </source>
</evidence>
<dbReference type="GO" id="GO:0051536">
    <property type="term" value="F:iron-sulfur cluster binding"/>
    <property type="evidence" value="ECO:0007669"/>
    <property type="project" value="UniProtKB-KW"/>
</dbReference>
<evidence type="ECO:0000256" key="1">
    <source>
        <dbReference type="ARBA" id="ARBA00001974"/>
    </source>
</evidence>
<evidence type="ECO:0000313" key="10">
    <source>
        <dbReference type="EMBL" id="EHQ29532.1"/>
    </source>
</evidence>
<dbReference type="OrthoDB" id="9767256at2"/>
<dbReference type="Proteomes" id="UP000002774">
    <property type="component" value="Chromosome"/>
</dbReference>
<feature type="domain" description="4Fe-4S ferredoxin-type" evidence="8">
    <location>
        <begin position="619"/>
        <end position="650"/>
    </location>
</feature>
<keyword evidence="11" id="KW-1185">Reference proteome</keyword>
<evidence type="ECO:0000256" key="3">
    <source>
        <dbReference type="ARBA" id="ARBA00022723"/>
    </source>
</evidence>
<gene>
    <name evidence="10" type="ORF">Mucpa_5460</name>
</gene>
<dbReference type="InterPro" id="IPR017896">
    <property type="entry name" value="4Fe4S_Fe-S-bd"/>
</dbReference>
<dbReference type="SUPFAM" id="SSF56176">
    <property type="entry name" value="FAD-binding/transporter-associated domain-like"/>
    <property type="match status" value="1"/>
</dbReference>
<dbReference type="GO" id="GO:0004458">
    <property type="term" value="F:D-lactate dehydrogenase (cytochrome) activity"/>
    <property type="evidence" value="ECO:0007669"/>
    <property type="project" value="TreeGrafter"/>
</dbReference>
<protein>
    <submittedName>
        <fullName evidence="10">FAD linked oxidase domain protein</fullName>
    </submittedName>
</protein>
<organism evidence="10 11">
    <name type="scientific">Mucilaginibacter paludis DSM 18603</name>
    <dbReference type="NCBI Taxonomy" id="714943"/>
    <lineage>
        <taxon>Bacteria</taxon>
        <taxon>Pseudomonadati</taxon>
        <taxon>Bacteroidota</taxon>
        <taxon>Sphingobacteriia</taxon>
        <taxon>Sphingobacteriales</taxon>
        <taxon>Sphingobacteriaceae</taxon>
        <taxon>Mucilaginibacter</taxon>
    </lineage>
</organism>
<evidence type="ECO:0000256" key="4">
    <source>
        <dbReference type="ARBA" id="ARBA00022827"/>
    </source>
</evidence>
<name>H1YAS3_9SPHI</name>
<dbReference type="PANTHER" id="PTHR11748">
    <property type="entry name" value="D-LACTATE DEHYDROGENASE"/>
    <property type="match status" value="1"/>
</dbReference>
<comment type="cofactor">
    <cofactor evidence="1">
        <name>FAD</name>
        <dbReference type="ChEBI" id="CHEBI:57692"/>
    </cofactor>
</comment>
<dbReference type="STRING" id="714943.Mucpa_5460"/>
<feature type="domain" description="FAD-binding PCMH-type" evidence="9">
    <location>
        <begin position="41"/>
        <end position="276"/>
    </location>
</feature>
<dbReference type="SUPFAM" id="SSF55103">
    <property type="entry name" value="FAD-linked oxidases, C-terminal domain"/>
    <property type="match status" value="1"/>
</dbReference>
<evidence type="ECO:0000259" key="8">
    <source>
        <dbReference type="PROSITE" id="PS51379"/>
    </source>
</evidence>
<dbReference type="GO" id="GO:0071949">
    <property type="term" value="F:FAD binding"/>
    <property type="evidence" value="ECO:0007669"/>
    <property type="project" value="InterPro"/>
</dbReference>
<dbReference type="GO" id="GO:1903457">
    <property type="term" value="P:lactate catabolic process"/>
    <property type="evidence" value="ECO:0007669"/>
    <property type="project" value="TreeGrafter"/>
</dbReference>
<evidence type="ECO:0000256" key="5">
    <source>
        <dbReference type="ARBA" id="ARBA00023002"/>
    </source>
</evidence>
<dbReference type="InterPro" id="IPR016167">
    <property type="entry name" value="FAD-bd_PCMH_sub1"/>
</dbReference>
<sequence length="985" mass="109181">MIDLTDSFSALSKQFSGELYFDNSVLHEAQKRVYSTDASVYQEKPVAVAVPKTEADISLLIAFAGRHKITLVPRAAGTSLAGQVVSSGIIVDISKYFKQVTEVNTEEKWVRVQPGIVRDDLNAVLRPYQLMFGPETSTSSRAMIGGMIGNNSCGLHSIAWGDTRDHLLEAKVYLSNGEVVQLKALNEAELQGKLTLNTLEGKIYQQVNELVTNAKNVALINQNYPKKTLTRRNTGYALDFLLRDTPGKPFNLCKLLAGSEGTLAFVTEAKLNLLPLPPAMDNLVCVHFNSLQEALQANLVILKHKPVASELVDRYIMDFTKGHSTYQHNRFFIEGEPEAILMAEFMGDDADEVRQRSEALIADLKLAGLGYAYPVLSGNEAKLAWDVRKAGLGLIRNLPGDKQPVNLIEDCAVSPEDLPAYIADLQALLKRHELHASYYAHAGAGELHVEPMIDLKTESGQALFRTVLKETAVLVKKYNGSLSGEHGDGRLRGEFIPFMMGEEVYDLFKQVKSSFDPDHIFNAGKIVDTPAINTHLRYEAKHKGKTIPTIFDFSKQEGILRLAEKCSGSGDCRKTHVTGGTMCPSYMATLQEKDTTRARANILRQFLTVSENSNPFNHKEIKEVMDLCLSCKGCKSECPSSVDVAKMKAEFLQHYYDANGVPFRTWMIGNFTKMQQMASLMPSLYNYIISQQFTGGLIKKLAGFAQGRSLPAVGKQTLRNWKKDWDKKRRANRYHTVKLPVVNLFCDEFTNYNDVEIGKTTVMLLTALGYEVVIPGHLESGRTYLSKGMLRKAKQIAEENIRMLGDVVSADAPLVGIEPSAILTFRDEYPDLASAGLQEKAQLLSKNSFLLEEFLMREVAQKRVLREQFTTEAKLIKLHGHCYQKALNALLPTQAILSLPQNYKVELIPSGCCGMAGSFGYEKEHFDISVKVGELVLFPQVRAATEGVLIAAAGTSCRHQIKDGTAVKALHPAEILWDALLDKGV</sequence>
<keyword evidence="7" id="KW-0411">Iron-sulfur</keyword>
<accession>H1YAS3</accession>
<dbReference type="InterPro" id="IPR016164">
    <property type="entry name" value="FAD-linked_Oxase-like_C"/>
</dbReference>
<dbReference type="InterPro" id="IPR036318">
    <property type="entry name" value="FAD-bd_PCMH-like_sf"/>
</dbReference>
<dbReference type="Gene3D" id="3.30.43.10">
    <property type="entry name" value="Uridine Diphospho-n-acetylenolpyruvylglucosamine Reductase, domain 2"/>
    <property type="match status" value="1"/>
</dbReference>